<keyword evidence="2" id="KW-1185">Reference proteome</keyword>
<proteinExistence type="predicted"/>
<dbReference type="KEGG" id="lrs:PX52LOC_02387"/>
<dbReference type="AlphaFoldDB" id="A0A5C1ABR5"/>
<organism evidence="1 2">
    <name type="scientific">Limnoglobus roseus</name>
    <dbReference type="NCBI Taxonomy" id="2598579"/>
    <lineage>
        <taxon>Bacteria</taxon>
        <taxon>Pseudomonadati</taxon>
        <taxon>Planctomycetota</taxon>
        <taxon>Planctomycetia</taxon>
        <taxon>Gemmatales</taxon>
        <taxon>Gemmataceae</taxon>
        <taxon>Limnoglobus</taxon>
    </lineage>
</organism>
<name>A0A5C1ABR5_9BACT</name>
<sequence>MARKAVQSVRIRRRDLPGGGTEEVVEYKLHPKLPALVQLFEHLGLSAKDNQLEALLGMLPPALQQQVTTILRESLGVKAAPRVLEDPLLTVLGGNIVQPLTG</sequence>
<protein>
    <submittedName>
        <fullName evidence="1">Uncharacterized protein</fullName>
    </submittedName>
</protein>
<accession>A0A5C1ABR5</accession>
<evidence type="ECO:0000313" key="2">
    <source>
        <dbReference type="Proteomes" id="UP000324974"/>
    </source>
</evidence>
<reference evidence="2" key="1">
    <citation type="submission" date="2019-08" db="EMBL/GenBank/DDBJ databases">
        <title>Limnoglobus roseus gen. nov., sp. nov., a novel freshwater planctomycete with a giant genome from the family Gemmataceae.</title>
        <authorList>
            <person name="Kulichevskaya I.S."/>
            <person name="Naumoff D.G."/>
            <person name="Miroshnikov K."/>
            <person name="Ivanova A."/>
            <person name="Philippov D.A."/>
            <person name="Hakobyan A."/>
            <person name="Rijpstra I.C."/>
            <person name="Sinninghe Damste J.S."/>
            <person name="Liesack W."/>
            <person name="Dedysh S.N."/>
        </authorList>
    </citation>
    <scope>NUCLEOTIDE SEQUENCE [LARGE SCALE GENOMIC DNA]</scope>
    <source>
        <strain evidence="2">PX52</strain>
    </source>
</reference>
<gene>
    <name evidence="1" type="ORF">PX52LOC_02387</name>
</gene>
<evidence type="ECO:0000313" key="1">
    <source>
        <dbReference type="EMBL" id="QEL15466.1"/>
    </source>
</evidence>
<dbReference type="EMBL" id="CP042425">
    <property type="protein sequence ID" value="QEL15466.1"/>
    <property type="molecule type" value="Genomic_DNA"/>
</dbReference>
<dbReference type="Proteomes" id="UP000324974">
    <property type="component" value="Chromosome"/>
</dbReference>